<proteinExistence type="predicted"/>
<sequence>MTDKTTASSATRPPSFVRLPETATTVTDADEEVFLLYTRLAGLKPIGDATSSLGFRGLGFLDATTDRLPVRLEITPHSGDVHTDPDVPEGKARQNSRRRMKRRRNSEEQRVVLELELWQDTTALRSRAGDTGSVLWRASIDFTIFVLQQVHFPYPSALLDLASLSRAHALELGAGTGLLAAALGPFFRRYTATDMPALVPLLRKNASGAAHALDWTFPAVRQLPDSVLADPPDLLLAIDCLYHPALVGPLLDTLSVLCTPGHTAVLVLSELRADDVVRDFVASWLARVNERWTVVRIADDAPGAPEALGARYAMWVGWRDEV</sequence>
<keyword evidence="2" id="KW-1185">Reference proteome</keyword>
<name>A0ACB8Q996_9AGAM</name>
<dbReference type="Proteomes" id="UP000814128">
    <property type="component" value="Unassembled WGS sequence"/>
</dbReference>
<dbReference type="EMBL" id="MU273757">
    <property type="protein sequence ID" value="KAI0028400.1"/>
    <property type="molecule type" value="Genomic_DNA"/>
</dbReference>
<evidence type="ECO:0000313" key="1">
    <source>
        <dbReference type="EMBL" id="KAI0028400.1"/>
    </source>
</evidence>
<reference evidence="1" key="2">
    <citation type="journal article" date="2022" name="New Phytol.">
        <title>Evolutionary transition to the ectomycorrhizal habit in the genomes of a hyperdiverse lineage of mushroom-forming fungi.</title>
        <authorList>
            <person name="Looney B."/>
            <person name="Miyauchi S."/>
            <person name="Morin E."/>
            <person name="Drula E."/>
            <person name="Courty P.E."/>
            <person name="Kohler A."/>
            <person name="Kuo A."/>
            <person name="LaButti K."/>
            <person name="Pangilinan J."/>
            <person name="Lipzen A."/>
            <person name="Riley R."/>
            <person name="Andreopoulos W."/>
            <person name="He G."/>
            <person name="Johnson J."/>
            <person name="Nolan M."/>
            <person name="Tritt A."/>
            <person name="Barry K.W."/>
            <person name="Grigoriev I.V."/>
            <person name="Nagy L.G."/>
            <person name="Hibbett D."/>
            <person name="Henrissat B."/>
            <person name="Matheny P.B."/>
            <person name="Labbe J."/>
            <person name="Martin F.M."/>
        </authorList>
    </citation>
    <scope>NUCLEOTIDE SEQUENCE</scope>
    <source>
        <strain evidence="1">EC-137</strain>
    </source>
</reference>
<protein>
    <submittedName>
        <fullName evidence="1">Uncharacterized protein</fullName>
    </submittedName>
</protein>
<reference evidence="1" key="1">
    <citation type="submission" date="2021-02" db="EMBL/GenBank/DDBJ databases">
        <authorList>
            <consortium name="DOE Joint Genome Institute"/>
            <person name="Ahrendt S."/>
            <person name="Looney B.P."/>
            <person name="Miyauchi S."/>
            <person name="Morin E."/>
            <person name="Drula E."/>
            <person name="Courty P.E."/>
            <person name="Chicoki N."/>
            <person name="Fauchery L."/>
            <person name="Kohler A."/>
            <person name="Kuo A."/>
            <person name="Labutti K."/>
            <person name="Pangilinan J."/>
            <person name="Lipzen A."/>
            <person name="Riley R."/>
            <person name="Andreopoulos W."/>
            <person name="He G."/>
            <person name="Johnson J."/>
            <person name="Barry K.W."/>
            <person name="Grigoriev I.V."/>
            <person name="Nagy L."/>
            <person name="Hibbett D."/>
            <person name="Henrissat B."/>
            <person name="Matheny P.B."/>
            <person name="Labbe J."/>
            <person name="Martin F."/>
        </authorList>
    </citation>
    <scope>NUCLEOTIDE SEQUENCE</scope>
    <source>
        <strain evidence="1">EC-137</strain>
    </source>
</reference>
<evidence type="ECO:0000313" key="2">
    <source>
        <dbReference type="Proteomes" id="UP000814128"/>
    </source>
</evidence>
<accession>A0ACB8Q996</accession>
<comment type="caution">
    <text evidence="1">The sequence shown here is derived from an EMBL/GenBank/DDBJ whole genome shotgun (WGS) entry which is preliminary data.</text>
</comment>
<organism evidence="1 2">
    <name type="scientific">Vararia minispora EC-137</name>
    <dbReference type="NCBI Taxonomy" id="1314806"/>
    <lineage>
        <taxon>Eukaryota</taxon>
        <taxon>Fungi</taxon>
        <taxon>Dikarya</taxon>
        <taxon>Basidiomycota</taxon>
        <taxon>Agaricomycotina</taxon>
        <taxon>Agaricomycetes</taxon>
        <taxon>Russulales</taxon>
        <taxon>Lachnocladiaceae</taxon>
        <taxon>Vararia</taxon>
    </lineage>
</organism>
<gene>
    <name evidence="1" type="ORF">K488DRAFT_89782</name>
</gene>